<feature type="domain" description="JmjC" evidence="1">
    <location>
        <begin position="132"/>
        <end position="297"/>
    </location>
</feature>
<dbReference type="PANTHER" id="PTHR12461">
    <property type="entry name" value="HYPOXIA-INDUCIBLE FACTOR 1 ALPHA INHIBITOR-RELATED"/>
    <property type="match status" value="1"/>
</dbReference>
<dbReference type="Gene3D" id="2.60.120.650">
    <property type="entry name" value="Cupin"/>
    <property type="match status" value="1"/>
</dbReference>
<dbReference type="PANTHER" id="PTHR12461:SF105">
    <property type="entry name" value="HYPOXIA-INDUCIBLE FACTOR 1-ALPHA INHIBITOR"/>
    <property type="match status" value="1"/>
</dbReference>
<dbReference type="SUPFAM" id="SSF51197">
    <property type="entry name" value="Clavaminate synthase-like"/>
    <property type="match status" value="1"/>
</dbReference>
<evidence type="ECO:0000313" key="2">
    <source>
        <dbReference type="EMBL" id="CAG9282163.1"/>
    </source>
</evidence>
<name>A0A8J9T471_PHATR</name>
<dbReference type="OMA" id="CSESHGD"/>
<dbReference type="EMBL" id="OU594957">
    <property type="protein sequence ID" value="CAG9282163.1"/>
    <property type="molecule type" value="Genomic_DNA"/>
</dbReference>
<dbReference type="Proteomes" id="UP000836788">
    <property type="component" value="Chromosome 16"/>
</dbReference>
<dbReference type="PROSITE" id="PS51184">
    <property type="entry name" value="JMJC"/>
    <property type="match status" value="1"/>
</dbReference>
<dbReference type="InterPro" id="IPR003347">
    <property type="entry name" value="JmjC_dom"/>
</dbReference>
<proteinExistence type="predicted"/>
<dbReference type="Pfam" id="PF13621">
    <property type="entry name" value="Cupin_8"/>
    <property type="match status" value="1"/>
</dbReference>
<gene>
    <name evidence="2" type="ORF">PTTT1_LOCUS18749</name>
</gene>
<reference evidence="2" key="1">
    <citation type="submission" date="2022-02" db="EMBL/GenBank/DDBJ databases">
        <authorList>
            <person name="Giguere J D."/>
        </authorList>
    </citation>
    <scope>NUCLEOTIDE SEQUENCE</scope>
    <source>
        <strain evidence="2">CCAP 1055/1</strain>
    </source>
</reference>
<dbReference type="InterPro" id="IPR041667">
    <property type="entry name" value="Cupin_8"/>
</dbReference>
<evidence type="ECO:0000259" key="1">
    <source>
        <dbReference type="PROSITE" id="PS51184"/>
    </source>
</evidence>
<sequence length="297" mass="33856">MIWSKGSPVQAMFQYGGKVRSQWRSVTDPQKCLNKAIRHLHSFSRLLNIPTAALPVGPSIQKEFSETIASSYFSQTPMIIRNYPVPTERWSDRAYLLDRVGSDLHCDVEMGHYNQAEKLNITFGMYLQYLQQCSESHGDTSNIPVDQLLYLAQNDLPQGLIPDISVPDLCKDSKIGLGEGHLYQTMLWMGPKGSISPLHFDPLHNFLIQVCGRKRVMLIDRNQSVETLYSGKMFGQQSNTSAVDLENPDYKQYPLFTEVSPVYKGEIGPGDVLFIPSKWWHHVRSLDFSISVNAWWR</sequence>
<dbReference type="AlphaFoldDB" id="A0A8J9T471"/>
<organism evidence="2">
    <name type="scientific">Phaeodactylum tricornutum</name>
    <name type="common">Diatom</name>
    <dbReference type="NCBI Taxonomy" id="2850"/>
    <lineage>
        <taxon>Eukaryota</taxon>
        <taxon>Sar</taxon>
        <taxon>Stramenopiles</taxon>
        <taxon>Ochrophyta</taxon>
        <taxon>Bacillariophyta</taxon>
        <taxon>Bacillariophyceae</taxon>
        <taxon>Bacillariophycidae</taxon>
        <taxon>Naviculales</taxon>
        <taxon>Phaeodactylaceae</taxon>
        <taxon>Phaeodactylum</taxon>
    </lineage>
</organism>
<dbReference type="SMART" id="SM00558">
    <property type="entry name" value="JmjC"/>
    <property type="match status" value="1"/>
</dbReference>
<protein>
    <recommendedName>
        <fullName evidence="1">JmjC domain-containing protein</fullName>
    </recommendedName>
</protein>
<accession>A0A8J9T471</accession>